<gene>
    <name evidence="2" type="ORF">SLAV_23140</name>
</gene>
<organism evidence="2 3">
    <name type="scientific">Streptomyces lavendulae subsp. lavendulae</name>
    <dbReference type="NCBI Taxonomy" id="58340"/>
    <lineage>
        <taxon>Bacteria</taxon>
        <taxon>Bacillati</taxon>
        <taxon>Actinomycetota</taxon>
        <taxon>Actinomycetes</taxon>
        <taxon>Kitasatosporales</taxon>
        <taxon>Streptomycetaceae</taxon>
        <taxon>Streptomyces</taxon>
    </lineage>
</organism>
<evidence type="ECO:0000256" key="1">
    <source>
        <dbReference type="SAM" id="MobiDB-lite"/>
    </source>
</evidence>
<feature type="compositionally biased region" description="Basic and acidic residues" evidence="1">
    <location>
        <begin position="295"/>
        <end position="304"/>
    </location>
</feature>
<name>A0A2K8PIX8_STRLA</name>
<feature type="compositionally biased region" description="Basic and acidic residues" evidence="1">
    <location>
        <begin position="126"/>
        <end position="142"/>
    </location>
</feature>
<accession>A0A2K8PIX8</accession>
<feature type="region of interest" description="Disordered" evidence="1">
    <location>
        <begin position="126"/>
        <end position="184"/>
    </location>
</feature>
<evidence type="ECO:0000313" key="3">
    <source>
        <dbReference type="Proteomes" id="UP000231791"/>
    </source>
</evidence>
<feature type="compositionally biased region" description="Polar residues" evidence="1">
    <location>
        <begin position="334"/>
        <end position="343"/>
    </location>
</feature>
<sequence length="343" mass="36696">MLARHVDQLALGGRDRRVGRLARHGGLREELEPEILHREPVEVPHYLLGPFTGSVLALTDGLLVSLRRLPLRCSVALRGRLPAPGHTAGHHPLIARQPVGCFLPVSGVGEVVGVARCRGEVPHAPVDTDRLAGSGERQRFGADDEGGVPVPEAVPVDAHAGGIRRQSSRPHHRQSDAARQVQPSVLQTEAASGVVERRVRPVLLFEPGHARPSPQWQPRLDVLQRFGPGSGEIPDSLLLRHTPTCAQPLMPGAPAGQHPVESGRPAFLSGSVRRTGCGDALVPHPAAAVRFIEQSRQRGGRDAQPEGEPGVPRLANPRRRGHGANLERCPACSPGTSTLHPNE</sequence>
<feature type="region of interest" description="Disordered" evidence="1">
    <location>
        <begin position="295"/>
        <end position="343"/>
    </location>
</feature>
<protein>
    <submittedName>
        <fullName evidence="2">Uncharacterized protein</fullName>
    </submittedName>
</protein>
<dbReference type="EMBL" id="CP024985">
    <property type="protein sequence ID" value="ATZ26438.1"/>
    <property type="molecule type" value="Genomic_DNA"/>
</dbReference>
<proteinExistence type="predicted"/>
<dbReference type="KEGG" id="slx:SLAV_23140"/>
<evidence type="ECO:0000313" key="2">
    <source>
        <dbReference type="EMBL" id="ATZ26438.1"/>
    </source>
</evidence>
<dbReference type="Proteomes" id="UP000231791">
    <property type="component" value="Chromosome"/>
</dbReference>
<feature type="compositionally biased region" description="Low complexity" evidence="1">
    <location>
        <begin position="147"/>
        <end position="158"/>
    </location>
</feature>
<dbReference type="AlphaFoldDB" id="A0A2K8PIX8"/>
<reference evidence="2 3" key="1">
    <citation type="submission" date="2017-11" db="EMBL/GenBank/DDBJ databases">
        <title>Complete genome sequence of Streptomyces lavendulae subsp. lavendulae CCM 3239 (formerly 'Streptomyces aureofaciens CCM 3239'), the producer of the angucycline-type antibiotic auricin.</title>
        <authorList>
            <person name="Busche T."/>
            <person name="Novakova R."/>
            <person name="Al'Dilaimi A."/>
            <person name="Homerova D."/>
            <person name="Feckova L."/>
            <person name="Rezuchova B."/>
            <person name="Mingyar E."/>
            <person name="Csolleiova D."/>
            <person name="Bekeova C."/>
            <person name="Winkler A."/>
            <person name="Sevcikova B."/>
            <person name="Kalinowski J."/>
            <person name="Kormanec J."/>
            <person name="Ruckert C."/>
        </authorList>
    </citation>
    <scope>NUCLEOTIDE SEQUENCE [LARGE SCALE GENOMIC DNA]</scope>
    <source>
        <strain evidence="2 3">CCM 3239</strain>
    </source>
</reference>
<keyword evidence="3" id="KW-1185">Reference proteome</keyword>